<keyword evidence="4" id="KW-1003">Cell membrane</keyword>
<evidence type="ECO:0000256" key="2">
    <source>
        <dbReference type="ARBA" id="ARBA00010735"/>
    </source>
</evidence>
<feature type="transmembrane region" description="Helical" evidence="8">
    <location>
        <begin position="133"/>
        <end position="154"/>
    </location>
</feature>
<evidence type="ECO:0000256" key="3">
    <source>
        <dbReference type="ARBA" id="ARBA00022448"/>
    </source>
</evidence>
<dbReference type="AlphaFoldDB" id="A0A1I1E5Q5"/>
<dbReference type="InterPro" id="IPR011606">
    <property type="entry name" value="Brnchd-chn_aa_trnsp_permease"/>
</dbReference>
<evidence type="ECO:0000256" key="1">
    <source>
        <dbReference type="ARBA" id="ARBA00004651"/>
    </source>
</evidence>
<feature type="transmembrane region" description="Helical" evidence="8">
    <location>
        <begin position="166"/>
        <end position="184"/>
    </location>
</feature>
<protein>
    <submittedName>
        <fullName evidence="9">4-azaleucine resistance probable transporter AzlC</fullName>
    </submittedName>
</protein>
<keyword evidence="3" id="KW-0813">Transport</keyword>
<feature type="transmembrane region" description="Helical" evidence="8">
    <location>
        <begin position="191"/>
        <end position="208"/>
    </location>
</feature>
<accession>A0A1I1E5Q5</accession>
<evidence type="ECO:0000313" key="9">
    <source>
        <dbReference type="EMBL" id="SFB82407.1"/>
    </source>
</evidence>
<dbReference type="RefSeq" id="WP_091958283.1">
    <property type="nucleotide sequence ID" value="NZ_FOLH01000001.1"/>
</dbReference>
<dbReference type="PANTHER" id="PTHR34979:SF1">
    <property type="entry name" value="INNER MEMBRANE PROTEIN YGAZ"/>
    <property type="match status" value="1"/>
</dbReference>
<keyword evidence="6 8" id="KW-1133">Transmembrane helix</keyword>
<gene>
    <name evidence="9" type="ORF">SAMN05660443_0364</name>
</gene>
<evidence type="ECO:0000256" key="6">
    <source>
        <dbReference type="ARBA" id="ARBA00022989"/>
    </source>
</evidence>
<dbReference type="EMBL" id="FOLH01000001">
    <property type="protein sequence ID" value="SFB82407.1"/>
    <property type="molecule type" value="Genomic_DNA"/>
</dbReference>
<proteinExistence type="inferred from homology"/>
<evidence type="ECO:0000256" key="5">
    <source>
        <dbReference type="ARBA" id="ARBA00022692"/>
    </source>
</evidence>
<dbReference type="Pfam" id="PF03591">
    <property type="entry name" value="AzlC"/>
    <property type="match status" value="1"/>
</dbReference>
<keyword evidence="10" id="KW-1185">Reference proteome</keyword>
<comment type="subcellular location">
    <subcellularLocation>
        <location evidence="1">Cell membrane</location>
        <topology evidence="1">Multi-pass membrane protein</topology>
    </subcellularLocation>
</comment>
<reference evidence="9 10" key="1">
    <citation type="submission" date="2016-10" db="EMBL/GenBank/DDBJ databases">
        <authorList>
            <person name="de Groot N.N."/>
        </authorList>
    </citation>
    <scope>NUCLEOTIDE SEQUENCE [LARGE SCALE GENOMIC DNA]</scope>
    <source>
        <strain evidence="9 10">DSM 18438</strain>
    </source>
</reference>
<dbReference type="GO" id="GO:1903785">
    <property type="term" value="P:L-valine transmembrane transport"/>
    <property type="evidence" value="ECO:0007669"/>
    <property type="project" value="TreeGrafter"/>
</dbReference>
<keyword evidence="5 8" id="KW-0812">Transmembrane</keyword>
<name>A0A1I1E5Q5_9GAMM</name>
<sequence>MISAKVELDAQGTWLGFKRLLPLSMFVIAFGIAFGLAAAQTGLSKTEAMLMSALVFAGASQFAALELWQLEIPLLAIMITTFAINARHLLMGASLYPWLKEVPAAKRYGILTVISDANWAIAAQEYQRGERNLGVLFGGGLALWLTWVTGTWMGLVLTQGIPDPEALGLDMVLGCFLLTMALGGSKNLRNLVIWSVAGATSILALYWLPPNSHVVAGALAGGLVGAYWLEEKDDS</sequence>
<feature type="transmembrane region" description="Helical" evidence="8">
    <location>
        <begin position="214"/>
        <end position="230"/>
    </location>
</feature>
<dbReference type="OrthoDB" id="9803444at2"/>
<evidence type="ECO:0000313" key="10">
    <source>
        <dbReference type="Proteomes" id="UP000199058"/>
    </source>
</evidence>
<dbReference type="PANTHER" id="PTHR34979">
    <property type="entry name" value="INNER MEMBRANE PROTEIN YGAZ"/>
    <property type="match status" value="1"/>
</dbReference>
<feature type="transmembrane region" description="Helical" evidence="8">
    <location>
        <begin position="20"/>
        <end position="39"/>
    </location>
</feature>
<dbReference type="Proteomes" id="UP000199058">
    <property type="component" value="Unassembled WGS sequence"/>
</dbReference>
<dbReference type="GO" id="GO:0005886">
    <property type="term" value="C:plasma membrane"/>
    <property type="evidence" value="ECO:0007669"/>
    <property type="project" value="UniProtKB-SubCell"/>
</dbReference>
<organism evidence="9 10">
    <name type="scientific">Marinospirillum celere</name>
    <dbReference type="NCBI Taxonomy" id="1122252"/>
    <lineage>
        <taxon>Bacteria</taxon>
        <taxon>Pseudomonadati</taxon>
        <taxon>Pseudomonadota</taxon>
        <taxon>Gammaproteobacteria</taxon>
        <taxon>Oceanospirillales</taxon>
        <taxon>Oceanospirillaceae</taxon>
        <taxon>Marinospirillum</taxon>
    </lineage>
</organism>
<evidence type="ECO:0000256" key="4">
    <source>
        <dbReference type="ARBA" id="ARBA00022475"/>
    </source>
</evidence>
<evidence type="ECO:0000256" key="7">
    <source>
        <dbReference type="ARBA" id="ARBA00023136"/>
    </source>
</evidence>
<dbReference type="STRING" id="1122252.SAMN05660443_0364"/>
<keyword evidence="7 8" id="KW-0472">Membrane</keyword>
<evidence type="ECO:0000256" key="8">
    <source>
        <dbReference type="SAM" id="Phobius"/>
    </source>
</evidence>
<comment type="similarity">
    <text evidence="2">Belongs to the AzlC family.</text>
</comment>